<dbReference type="Proteomes" id="UP001556692">
    <property type="component" value="Unassembled WGS sequence"/>
</dbReference>
<dbReference type="EMBL" id="JBDPGJ010000003">
    <property type="protein sequence ID" value="MEX0406823.1"/>
    <property type="molecule type" value="Genomic_DNA"/>
</dbReference>
<dbReference type="InterPro" id="IPR002068">
    <property type="entry name" value="A-crystallin/Hsp20_dom"/>
</dbReference>
<dbReference type="Gene3D" id="2.60.40.790">
    <property type="match status" value="1"/>
</dbReference>
<name>A0ABV3SKP2_9HYPH</name>
<gene>
    <name evidence="6" type="ORF">ABGN05_14240</name>
</gene>
<dbReference type="PROSITE" id="PS01031">
    <property type="entry name" value="SHSP"/>
    <property type="match status" value="1"/>
</dbReference>
<dbReference type="InterPro" id="IPR037913">
    <property type="entry name" value="ACD_IbpA/B"/>
</dbReference>
<dbReference type="CDD" id="cd06470">
    <property type="entry name" value="ACD_IbpA-B_like"/>
    <property type="match status" value="1"/>
</dbReference>
<sequence>MRTIDFAPFYRATVGFDRLFDMLDNSARPDWPPYNIEKKSDNEYRISMAVAGFGPEEIELTQHGPELLVTGQKMVEQDERQVLHQGLALRNFKQTFKLADHVKVAAAHLENGLLSVDLVREVPEEMKPRKIEIGASVGTLKQDSQRKQIDHEPERQKNAA</sequence>
<proteinExistence type="inferred from homology"/>
<evidence type="ECO:0000256" key="2">
    <source>
        <dbReference type="PROSITE-ProRule" id="PRU00285"/>
    </source>
</evidence>
<dbReference type="SUPFAM" id="SSF49764">
    <property type="entry name" value="HSP20-like chaperones"/>
    <property type="match status" value="1"/>
</dbReference>
<dbReference type="PANTHER" id="PTHR47062">
    <property type="match status" value="1"/>
</dbReference>
<evidence type="ECO:0000313" key="7">
    <source>
        <dbReference type="Proteomes" id="UP001556692"/>
    </source>
</evidence>
<protein>
    <submittedName>
        <fullName evidence="6">Hsp20 family protein</fullName>
    </submittedName>
</protein>
<dbReference type="PANTHER" id="PTHR47062:SF1">
    <property type="entry name" value="SMALL HEAT SHOCK PROTEIN IBPA"/>
    <property type="match status" value="1"/>
</dbReference>
<evidence type="ECO:0000256" key="4">
    <source>
        <dbReference type="SAM" id="MobiDB-lite"/>
    </source>
</evidence>
<dbReference type="Pfam" id="PF00011">
    <property type="entry name" value="HSP20"/>
    <property type="match status" value="1"/>
</dbReference>
<dbReference type="InterPro" id="IPR008978">
    <property type="entry name" value="HSP20-like_chaperone"/>
</dbReference>
<dbReference type="RefSeq" id="WP_367954704.1">
    <property type="nucleotide sequence ID" value="NZ_JBDPGJ010000003.1"/>
</dbReference>
<comment type="similarity">
    <text evidence="2 3">Belongs to the small heat shock protein (HSP20) family.</text>
</comment>
<evidence type="ECO:0000256" key="3">
    <source>
        <dbReference type="RuleBase" id="RU003616"/>
    </source>
</evidence>
<feature type="region of interest" description="Disordered" evidence="4">
    <location>
        <begin position="133"/>
        <end position="160"/>
    </location>
</feature>
<evidence type="ECO:0000259" key="5">
    <source>
        <dbReference type="PROSITE" id="PS01031"/>
    </source>
</evidence>
<keyword evidence="1" id="KW-0346">Stress response</keyword>
<reference evidence="6 7" key="1">
    <citation type="submission" date="2024-05" db="EMBL/GenBank/DDBJ databases">
        <authorList>
            <person name="Jiang F."/>
        </authorList>
    </citation>
    <scope>NUCLEOTIDE SEQUENCE [LARGE SCALE GENOMIC DNA]</scope>
    <source>
        <strain evidence="6 7">LZ166</strain>
    </source>
</reference>
<feature type="compositionally biased region" description="Basic and acidic residues" evidence="4">
    <location>
        <begin position="143"/>
        <end position="160"/>
    </location>
</feature>
<evidence type="ECO:0000313" key="6">
    <source>
        <dbReference type="EMBL" id="MEX0406823.1"/>
    </source>
</evidence>
<feature type="domain" description="SHSP" evidence="5">
    <location>
        <begin position="25"/>
        <end position="136"/>
    </location>
</feature>
<accession>A0ABV3SKP2</accession>
<keyword evidence="7" id="KW-1185">Reference proteome</keyword>
<organism evidence="6 7">
    <name type="scientific">Aquibium pacificus</name>
    <dbReference type="NCBI Taxonomy" id="3153579"/>
    <lineage>
        <taxon>Bacteria</taxon>
        <taxon>Pseudomonadati</taxon>
        <taxon>Pseudomonadota</taxon>
        <taxon>Alphaproteobacteria</taxon>
        <taxon>Hyphomicrobiales</taxon>
        <taxon>Phyllobacteriaceae</taxon>
        <taxon>Aquibium</taxon>
    </lineage>
</organism>
<comment type="caution">
    <text evidence="6">The sequence shown here is derived from an EMBL/GenBank/DDBJ whole genome shotgun (WGS) entry which is preliminary data.</text>
</comment>
<evidence type="ECO:0000256" key="1">
    <source>
        <dbReference type="ARBA" id="ARBA00023016"/>
    </source>
</evidence>